<comment type="caution">
    <text evidence="1">The sequence shown here is derived from an EMBL/GenBank/DDBJ whole genome shotgun (WGS) entry which is preliminary data.</text>
</comment>
<name>F3CJE9_PSESG</name>
<accession>F3CJE9</accession>
<dbReference type="Proteomes" id="UP000005466">
    <property type="component" value="Unassembled WGS sequence"/>
</dbReference>
<organism evidence="1 2">
    <name type="scientific">Pseudomonas savastanoi pv. glycinea str. race 4</name>
    <dbReference type="NCBI Taxonomy" id="875330"/>
    <lineage>
        <taxon>Bacteria</taxon>
        <taxon>Pseudomonadati</taxon>
        <taxon>Pseudomonadota</taxon>
        <taxon>Gammaproteobacteria</taxon>
        <taxon>Pseudomonadales</taxon>
        <taxon>Pseudomonadaceae</taxon>
        <taxon>Pseudomonas</taxon>
    </lineage>
</organism>
<protein>
    <submittedName>
        <fullName evidence="1">ISPsy12, transposase OrfB</fullName>
    </submittedName>
</protein>
<feature type="non-terminal residue" evidence="1">
    <location>
        <position position="35"/>
    </location>
</feature>
<reference evidence="1 2" key="1">
    <citation type="journal article" date="2011" name="PLoS Pathog.">
        <title>Dynamic evolution of pathogenicity revealed by sequencing and comparative genomics of 19 Pseudomonas syringae isolates.</title>
        <authorList>
            <person name="Baltrus D.A."/>
            <person name="Nishimura M.T."/>
            <person name="Romanchuk A."/>
            <person name="Chang J.H."/>
            <person name="Mukhtar M.S."/>
            <person name="Cherkis K."/>
            <person name="Roach J."/>
            <person name="Grant S.R."/>
            <person name="Jones C.D."/>
            <person name="Dangl J.L."/>
        </authorList>
    </citation>
    <scope>NUCLEOTIDE SEQUENCE [LARGE SCALE GENOMIC DNA]</scope>
    <source>
        <strain evidence="2">race 4</strain>
    </source>
</reference>
<dbReference type="AlphaFoldDB" id="F3CJE9"/>
<evidence type="ECO:0000313" key="1">
    <source>
        <dbReference type="EMBL" id="EGH19391.1"/>
    </source>
</evidence>
<evidence type="ECO:0000313" key="2">
    <source>
        <dbReference type="Proteomes" id="UP000005466"/>
    </source>
</evidence>
<proteinExistence type="predicted"/>
<gene>
    <name evidence="1" type="ORF">Pgy4_41117</name>
</gene>
<feature type="non-terminal residue" evidence="1">
    <location>
        <position position="1"/>
    </location>
</feature>
<sequence length="35" mass="4068">KRRSAPGSRSIMAMMQDDGEQIGRFKVRSLMRELE</sequence>
<dbReference type="EMBL" id="ADWY01004007">
    <property type="protein sequence ID" value="EGH19391.1"/>
    <property type="molecule type" value="Genomic_DNA"/>
</dbReference>